<gene>
    <name evidence="2" type="ORF">GLAREA_01347</name>
</gene>
<name>S3CHV7_GLAL2</name>
<dbReference type="Proteomes" id="UP000016922">
    <property type="component" value="Unassembled WGS sequence"/>
</dbReference>
<keyword evidence="3" id="KW-1185">Reference proteome</keyword>
<dbReference type="RefSeq" id="XP_008086754.1">
    <property type="nucleotide sequence ID" value="XM_008088563.1"/>
</dbReference>
<organism evidence="2 3">
    <name type="scientific">Glarea lozoyensis (strain ATCC 20868 / MF5171)</name>
    <dbReference type="NCBI Taxonomy" id="1116229"/>
    <lineage>
        <taxon>Eukaryota</taxon>
        <taxon>Fungi</taxon>
        <taxon>Dikarya</taxon>
        <taxon>Ascomycota</taxon>
        <taxon>Pezizomycotina</taxon>
        <taxon>Leotiomycetes</taxon>
        <taxon>Helotiales</taxon>
        <taxon>Helotiaceae</taxon>
        <taxon>Glarea</taxon>
    </lineage>
</organism>
<evidence type="ECO:0000313" key="2">
    <source>
        <dbReference type="EMBL" id="EPE25435.1"/>
    </source>
</evidence>
<dbReference type="KEGG" id="glz:GLAREA_01347"/>
<dbReference type="GeneID" id="19460405"/>
<evidence type="ECO:0000256" key="1">
    <source>
        <dbReference type="SAM" id="MobiDB-lite"/>
    </source>
</evidence>
<accession>S3CHV7</accession>
<dbReference type="HOGENOM" id="CLU_1949015_0_0_1"/>
<sequence>MHSSSPSSPTNFFTSCLAFHPPFRSSPPDNHPHPTILQPKLPLPPRTQGMGFRLHGERGSVMPVGRLIHLLLQLGNDGGRENRAADKIPDAVMVCACAVSGVVEKWLFLEEEGIWINMKYIYRAIPIDT</sequence>
<feature type="region of interest" description="Disordered" evidence="1">
    <location>
        <begin position="24"/>
        <end position="49"/>
    </location>
</feature>
<reference evidence="2 3" key="1">
    <citation type="journal article" date="2013" name="BMC Genomics">
        <title>Genomics-driven discovery of the pneumocandin biosynthetic gene cluster in the fungus Glarea lozoyensis.</title>
        <authorList>
            <person name="Chen L."/>
            <person name="Yue Q."/>
            <person name="Zhang X."/>
            <person name="Xiang M."/>
            <person name="Wang C."/>
            <person name="Li S."/>
            <person name="Che Y."/>
            <person name="Ortiz-Lopez F.J."/>
            <person name="Bills G.F."/>
            <person name="Liu X."/>
            <person name="An Z."/>
        </authorList>
    </citation>
    <scope>NUCLEOTIDE SEQUENCE [LARGE SCALE GENOMIC DNA]</scope>
    <source>
        <strain evidence="3">ATCC 20868 / MF5171</strain>
    </source>
</reference>
<dbReference type="EMBL" id="KE145371">
    <property type="protein sequence ID" value="EPE25435.1"/>
    <property type="molecule type" value="Genomic_DNA"/>
</dbReference>
<dbReference type="AlphaFoldDB" id="S3CHV7"/>
<proteinExistence type="predicted"/>
<protein>
    <submittedName>
        <fullName evidence="2">Uncharacterized protein</fullName>
    </submittedName>
</protein>
<evidence type="ECO:0000313" key="3">
    <source>
        <dbReference type="Proteomes" id="UP000016922"/>
    </source>
</evidence>